<dbReference type="Pfam" id="PF16770">
    <property type="entry name" value="RTT107_BRCT_5"/>
    <property type="match status" value="1"/>
</dbReference>
<accession>A0A5P1ENG4</accession>
<dbReference type="InterPro" id="IPR036420">
    <property type="entry name" value="BRCT_dom_sf"/>
</dbReference>
<dbReference type="Gene3D" id="3.40.50.10190">
    <property type="entry name" value="BRCT domain"/>
    <property type="match status" value="2"/>
</dbReference>
<evidence type="ECO:0000256" key="3">
    <source>
        <dbReference type="ARBA" id="ARBA00023242"/>
    </source>
</evidence>
<dbReference type="PROSITE" id="PS50172">
    <property type="entry name" value="BRCT"/>
    <property type="match status" value="1"/>
</dbReference>
<keyword evidence="6" id="KW-1185">Reference proteome</keyword>
<name>A0A5P1ENG4_ASPOF</name>
<protein>
    <recommendedName>
        <fullName evidence="4">BRCT domain-containing protein</fullName>
    </recommendedName>
</protein>
<evidence type="ECO:0000313" key="5">
    <source>
        <dbReference type="EMBL" id="ONK67545.1"/>
    </source>
</evidence>
<dbReference type="OrthoDB" id="342264at2759"/>
<gene>
    <name evidence="5" type="ORF">A4U43_C05F1150</name>
</gene>
<evidence type="ECO:0000259" key="4">
    <source>
        <dbReference type="PROSITE" id="PS50172"/>
    </source>
</evidence>
<dbReference type="PANTHER" id="PTHR23196:SF1">
    <property type="entry name" value="PAX-INTERACTING PROTEIN 1"/>
    <property type="match status" value="1"/>
</dbReference>
<dbReference type="InterPro" id="IPR001357">
    <property type="entry name" value="BRCT_dom"/>
</dbReference>
<evidence type="ECO:0000256" key="2">
    <source>
        <dbReference type="ARBA" id="ARBA00022763"/>
    </source>
</evidence>
<sequence length="755" mass="84457">MNQGGDLDYVPDSDEEIQQGFSTRRLNKVCVARKATDTNHHEISVDSTTKSDELDHELEIPGCSQSSYSDKSLSRVNRSRIRKLYNEEVLCETDNRFIGSQEPGELSQAIAMNVVEKLVCDNDEGSCQAIDSTNVVGLNSPPISSVRGAQHLAKWVNHRSSVRELRTFDWVESVSNEGGNDSRERMIYKKREKLCCSDIRHQSFQESPNSGLIPGISSTNKIQISETEGNDPLEVTDADIGDADQIYDIGPSTQMAAEAMEALVHGSPLNHGLGEVTILKASNLNVDSNIGVSLEKRISSTRELESISICCKRRKSLSGELNKGTSSSSVMKEVEKTSIPSKAQTCSNKRFIEGNHPFKDIPVAPRTKVSKCRKVSNSTKKISLPMEKDNPRDNMGDDKFAENTSRFRSLKRRDVNISFRVESRVVCAKPTNIVQPSERCDKSKVIFKSFDDILGSAKRKKRSASVRNVSSVSSERRIFSLYDAQDGENNAKLDIISPIRKAQETQKISCSKYTKKVSTSRELLRLEATEQEGTWLSKDSRRRKDMSKVCILFSNHLDVNVIKRQKKILARFGAPIASSMEDATHFIADRFARTKNMLEAMAMGKPVVTKMWLDSCARTSYFIDEKNYLLRDLKKEKEIGFSMPVSLARACQQPLLQGRRVLITPNVKPSIEIVRSLVKAAHGQVLSEGNICKLGTRSDNVPDDLLLISCEEDYAACTSLIDNGVKVFSSDLLLNGIIIQKLEFDRYQLFVKRVK</sequence>
<dbReference type="CDD" id="cd18432">
    <property type="entry name" value="BRCT_PAXIP1_rpt6_like"/>
    <property type="match status" value="1"/>
</dbReference>
<dbReference type="AlphaFoldDB" id="A0A5P1ENG4"/>
<organism evidence="5 6">
    <name type="scientific">Asparagus officinalis</name>
    <name type="common">Garden asparagus</name>
    <dbReference type="NCBI Taxonomy" id="4686"/>
    <lineage>
        <taxon>Eukaryota</taxon>
        <taxon>Viridiplantae</taxon>
        <taxon>Streptophyta</taxon>
        <taxon>Embryophyta</taxon>
        <taxon>Tracheophyta</taxon>
        <taxon>Spermatophyta</taxon>
        <taxon>Magnoliopsida</taxon>
        <taxon>Liliopsida</taxon>
        <taxon>Asparagales</taxon>
        <taxon>Asparagaceae</taxon>
        <taxon>Asparagoideae</taxon>
        <taxon>Asparagus</taxon>
    </lineage>
</organism>
<dbReference type="CDD" id="cd17744">
    <property type="entry name" value="BRCT_MDC1_rpt1"/>
    <property type="match status" value="1"/>
</dbReference>
<dbReference type="Gramene" id="ONK67545">
    <property type="protein sequence ID" value="ONK67545"/>
    <property type="gene ID" value="A4U43_C05F1150"/>
</dbReference>
<comment type="subcellular location">
    <subcellularLocation>
        <location evidence="1">Nucleus</location>
    </subcellularLocation>
</comment>
<dbReference type="OMA" id="TPSWLQC"/>
<evidence type="ECO:0000256" key="1">
    <source>
        <dbReference type="ARBA" id="ARBA00004123"/>
    </source>
</evidence>
<dbReference type="GO" id="GO:0005634">
    <property type="term" value="C:nucleus"/>
    <property type="evidence" value="ECO:0007669"/>
    <property type="project" value="UniProtKB-SubCell"/>
</dbReference>
<dbReference type="GO" id="GO:0006974">
    <property type="term" value="P:DNA damage response"/>
    <property type="evidence" value="ECO:0007669"/>
    <property type="project" value="UniProtKB-KW"/>
</dbReference>
<dbReference type="Proteomes" id="UP000243459">
    <property type="component" value="Chromosome 5"/>
</dbReference>
<keyword evidence="3" id="KW-0539">Nucleus</keyword>
<dbReference type="SUPFAM" id="SSF52113">
    <property type="entry name" value="BRCT domain"/>
    <property type="match status" value="1"/>
</dbReference>
<dbReference type="SMART" id="SM00292">
    <property type="entry name" value="BRCT"/>
    <property type="match status" value="1"/>
</dbReference>
<keyword evidence="2" id="KW-0227">DNA damage</keyword>
<dbReference type="InterPro" id="IPR051579">
    <property type="entry name" value="DDR_Transcriptional_Reg"/>
</dbReference>
<dbReference type="EMBL" id="CM007385">
    <property type="protein sequence ID" value="ONK67545.1"/>
    <property type="molecule type" value="Genomic_DNA"/>
</dbReference>
<reference evidence="6" key="1">
    <citation type="journal article" date="2017" name="Nat. Commun.">
        <title>The asparagus genome sheds light on the origin and evolution of a young Y chromosome.</title>
        <authorList>
            <person name="Harkess A."/>
            <person name="Zhou J."/>
            <person name="Xu C."/>
            <person name="Bowers J.E."/>
            <person name="Van der Hulst R."/>
            <person name="Ayyampalayam S."/>
            <person name="Mercati F."/>
            <person name="Riccardi P."/>
            <person name="McKain M.R."/>
            <person name="Kakrana A."/>
            <person name="Tang H."/>
            <person name="Ray J."/>
            <person name="Groenendijk J."/>
            <person name="Arikit S."/>
            <person name="Mathioni S.M."/>
            <person name="Nakano M."/>
            <person name="Shan H."/>
            <person name="Telgmann-Rauber A."/>
            <person name="Kanno A."/>
            <person name="Yue Z."/>
            <person name="Chen H."/>
            <person name="Li W."/>
            <person name="Chen Y."/>
            <person name="Xu X."/>
            <person name="Zhang Y."/>
            <person name="Luo S."/>
            <person name="Chen H."/>
            <person name="Gao J."/>
            <person name="Mao Z."/>
            <person name="Pires J.C."/>
            <person name="Luo M."/>
            <person name="Kudrna D."/>
            <person name="Wing R.A."/>
            <person name="Meyers B.C."/>
            <person name="Yi K."/>
            <person name="Kong H."/>
            <person name="Lavrijsen P."/>
            <person name="Sunseri F."/>
            <person name="Falavigna A."/>
            <person name="Ye Y."/>
            <person name="Leebens-Mack J.H."/>
            <person name="Chen G."/>
        </authorList>
    </citation>
    <scope>NUCLEOTIDE SEQUENCE [LARGE SCALE GENOMIC DNA]</scope>
    <source>
        <strain evidence="6">cv. DH0086</strain>
    </source>
</reference>
<feature type="domain" description="BRCT" evidence="4">
    <location>
        <begin position="566"/>
        <end position="630"/>
    </location>
</feature>
<proteinExistence type="predicted"/>
<dbReference type="PANTHER" id="PTHR23196">
    <property type="entry name" value="PAX TRANSCRIPTION ACTIVATION DOMAIN INTERACTING PROTEIN"/>
    <property type="match status" value="1"/>
</dbReference>
<evidence type="ECO:0000313" key="6">
    <source>
        <dbReference type="Proteomes" id="UP000243459"/>
    </source>
</evidence>
<dbReference type="Pfam" id="PF16589">
    <property type="entry name" value="BRCT_2"/>
    <property type="match status" value="1"/>
</dbReference>